<evidence type="ECO:0000259" key="1">
    <source>
        <dbReference type="SMART" id="SM00651"/>
    </source>
</evidence>
<dbReference type="SMART" id="SM00651">
    <property type="entry name" value="Sm"/>
    <property type="match status" value="1"/>
</dbReference>
<dbReference type="EMBL" id="FQNF01000041">
    <property type="protein sequence ID" value="SGZ40172.1"/>
    <property type="molecule type" value="Genomic_DNA"/>
</dbReference>
<dbReference type="InterPro" id="IPR001163">
    <property type="entry name" value="Sm_dom_euk/arc"/>
</dbReference>
<dbReference type="Gene3D" id="2.30.30.100">
    <property type="match status" value="1"/>
</dbReference>
<evidence type="ECO:0000313" key="2">
    <source>
        <dbReference type="EMBL" id="SGZ40172.1"/>
    </source>
</evidence>
<dbReference type="OrthoDB" id="3972630at2759"/>
<dbReference type="Proteomes" id="UP000183365">
    <property type="component" value="Unassembled WGS sequence"/>
</dbReference>
<sequence>MNNNKFNKFQKNNKFNKYQKNNKYNKYNNKYANNQSQPIKISNTNCIEFNNYLNDIVEIYLVKNMKIHGKLVSYDLDNMDCVLEDSTLFILKDLQTLTDEEKINIENIRNSMPNPYDDIIEDKIDYGLAMVKGINIVSFSKL</sequence>
<dbReference type="AlphaFoldDB" id="A0A1L0B2Y5"/>
<name>A0A1L0B2Y5_9ASCO</name>
<evidence type="ECO:0000313" key="3">
    <source>
        <dbReference type="Proteomes" id="UP000183365"/>
    </source>
</evidence>
<dbReference type="InterPro" id="IPR010920">
    <property type="entry name" value="LSM_dom_sf"/>
</dbReference>
<dbReference type="Pfam" id="PF01423">
    <property type="entry name" value="LSM"/>
    <property type="match status" value="1"/>
</dbReference>
<gene>
    <name evidence="2" type="ORF">HGUI_02372</name>
</gene>
<dbReference type="GO" id="GO:0032991">
    <property type="term" value="C:protein-containing complex"/>
    <property type="evidence" value="ECO:0007669"/>
    <property type="project" value="UniProtKB-ARBA"/>
</dbReference>
<organism evidence="2 3">
    <name type="scientific">Hanseniaspora guilliermondii</name>
    <dbReference type="NCBI Taxonomy" id="56406"/>
    <lineage>
        <taxon>Eukaryota</taxon>
        <taxon>Fungi</taxon>
        <taxon>Dikarya</taxon>
        <taxon>Ascomycota</taxon>
        <taxon>Saccharomycotina</taxon>
        <taxon>Saccharomycetes</taxon>
        <taxon>Saccharomycodales</taxon>
        <taxon>Saccharomycodaceae</taxon>
        <taxon>Hanseniaspora</taxon>
    </lineage>
</organism>
<dbReference type="VEuPathDB" id="FungiDB:HGUI_02372"/>
<proteinExistence type="predicted"/>
<dbReference type="SUPFAM" id="SSF50182">
    <property type="entry name" value="Sm-like ribonucleoproteins"/>
    <property type="match status" value="1"/>
</dbReference>
<reference evidence="3" key="1">
    <citation type="submission" date="2016-11" db="EMBL/GenBank/DDBJ databases">
        <authorList>
            <person name="Guldener U."/>
        </authorList>
    </citation>
    <scope>NUCLEOTIDE SEQUENCE [LARGE SCALE GENOMIC DNA]</scope>
</reference>
<accession>A0A1L0B2Y5</accession>
<protein>
    <recommendedName>
        <fullName evidence="1">Sm domain-containing protein</fullName>
    </recommendedName>
</protein>
<keyword evidence="3" id="KW-1185">Reference proteome</keyword>
<feature type="domain" description="Sm" evidence="1">
    <location>
        <begin position="47"/>
        <end position="141"/>
    </location>
</feature>